<evidence type="ECO:0000256" key="10">
    <source>
        <dbReference type="ARBA" id="ARBA00052079"/>
    </source>
</evidence>
<evidence type="ECO:0000256" key="6">
    <source>
        <dbReference type="ARBA" id="ARBA00022801"/>
    </source>
</evidence>
<dbReference type="FunFam" id="2.40.10.10:FF:000120">
    <property type="entry name" value="Putative serine protease"/>
    <property type="match status" value="1"/>
</dbReference>
<evidence type="ECO:0000256" key="5">
    <source>
        <dbReference type="ARBA" id="ARBA00022729"/>
    </source>
</evidence>
<dbReference type="GO" id="GO:0042381">
    <property type="term" value="P:hemolymph coagulation"/>
    <property type="evidence" value="ECO:0007669"/>
    <property type="project" value="UniProtKB-KW"/>
</dbReference>
<dbReference type="Gene3D" id="2.40.10.10">
    <property type="entry name" value="Trypsin-like serine proteases"/>
    <property type="match status" value="2"/>
</dbReference>
<dbReference type="PROSITE" id="PS50240">
    <property type="entry name" value="TRYPSIN_DOM"/>
    <property type="match status" value="1"/>
</dbReference>
<dbReference type="InterPro" id="IPR018114">
    <property type="entry name" value="TRYPSIN_HIS"/>
</dbReference>
<dbReference type="InterPro" id="IPR050127">
    <property type="entry name" value="Serine_Proteases_S1"/>
</dbReference>
<dbReference type="EMBL" id="JARQZJ010000062">
    <property type="protein sequence ID" value="KAK9879419.1"/>
    <property type="molecule type" value="Genomic_DNA"/>
</dbReference>
<keyword evidence="2" id="KW-0964">Secreted</keyword>
<dbReference type="InterPro" id="IPR001254">
    <property type="entry name" value="Trypsin_dom"/>
</dbReference>
<feature type="domain" description="Peptidase S1" evidence="12">
    <location>
        <begin position="43"/>
        <end position="272"/>
    </location>
</feature>
<keyword evidence="6" id="KW-0378">Hydrolase</keyword>
<sequence length="277" mass="31799">MQNENQMLEKQRYMYNNKVLKKKNNYASSKCGVQYKKTRMLKIIGGSESPRYKWPWHVALINQYAEVFCGGTLIAPEWVLTASHCIRSFLIVRLNEHDLRYADGRELELIVYKMFQHPQFSQRTVNGDIALLQLPIRVKTPVACLPNRKPIPRQLCSVMGWGKTRTHAKHGVTRLRETQIPVVEDEICRWSYSDLLITDNMICAGWASGKADTCAGDSGGGLMCPQKRTHKGRTVYSVQGITSFGKGCGRRNKYGIYTVVFNYLEWIQYIMNKYSVS</sequence>
<dbReference type="Proteomes" id="UP001431783">
    <property type="component" value="Unassembled WGS sequence"/>
</dbReference>
<evidence type="ECO:0000256" key="4">
    <source>
        <dbReference type="ARBA" id="ARBA00022670"/>
    </source>
</evidence>
<keyword evidence="14" id="KW-1185">Reference proteome</keyword>
<dbReference type="SMART" id="SM00020">
    <property type="entry name" value="Tryp_SPc"/>
    <property type="match status" value="1"/>
</dbReference>
<protein>
    <recommendedName>
        <fullName evidence="11">limulus clotting factor C</fullName>
        <ecNumber evidence="11">3.4.21.84</ecNumber>
    </recommendedName>
</protein>
<comment type="caution">
    <text evidence="13">The sequence shown here is derived from an EMBL/GenBank/DDBJ whole genome shotgun (WGS) entry which is preliminary data.</text>
</comment>
<dbReference type="SUPFAM" id="SSF50494">
    <property type="entry name" value="Trypsin-like serine proteases"/>
    <property type="match status" value="1"/>
</dbReference>
<dbReference type="GO" id="GO:0005615">
    <property type="term" value="C:extracellular space"/>
    <property type="evidence" value="ECO:0007669"/>
    <property type="project" value="TreeGrafter"/>
</dbReference>
<dbReference type="InterPro" id="IPR001314">
    <property type="entry name" value="Peptidase_S1A"/>
</dbReference>
<reference evidence="13 14" key="1">
    <citation type="submission" date="2023-03" db="EMBL/GenBank/DDBJ databases">
        <title>Genome insight into feeding habits of ladybird beetles.</title>
        <authorList>
            <person name="Li H.-S."/>
            <person name="Huang Y.-H."/>
            <person name="Pang H."/>
        </authorList>
    </citation>
    <scope>NUCLEOTIDE SEQUENCE [LARGE SCALE GENOMIC DNA]</scope>
    <source>
        <strain evidence="13">SYSU_2023b</strain>
        <tissue evidence="13">Whole body</tissue>
    </source>
</reference>
<gene>
    <name evidence="13" type="ORF">WA026_006487</name>
</gene>
<evidence type="ECO:0000259" key="12">
    <source>
        <dbReference type="PROSITE" id="PS50240"/>
    </source>
</evidence>
<dbReference type="PANTHER" id="PTHR24264">
    <property type="entry name" value="TRYPSIN-RELATED"/>
    <property type="match status" value="1"/>
</dbReference>
<evidence type="ECO:0000256" key="3">
    <source>
        <dbReference type="ARBA" id="ARBA00022659"/>
    </source>
</evidence>
<comment type="subcellular location">
    <subcellularLocation>
        <location evidence="1">Secreted</location>
    </subcellularLocation>
</comment>
<dbReference type="InterPro" id="IPR009003">
    <property type="entry name" value="Peptidase_S1_PA"/>
</dbReference>
<evidence type="ECO:0000313" key="14">
    <source>
        <dbReference type="Proteomes" id="UP001431783"/>
    </source>
</evidence>
<evidence type="ECO:0000313" key="13">
    <source>
        <dbReference type="EMBL" id="KAK9879419.1"/>
    </source>
</evidence>
<dbReference type="CDD" id="cd00190">
    <property type="entry name" value="Tryp_SPc"/>
    <property type="match status" value="1"/>
</dbReference>
<dbReference type="PROSITE" id="PS00134">
    <property type="entry name" value="TRYPSIN_HIS"/>
    <property type="match status" value="1"/>
</dbReference>
<dbReference type="AlphaFoldDB" id="A0AAW1UJ37"/>
<keyword evidence="8" id="KW-0720">Serine protease</keyword>
<name>A0AAW1UJ37_9CUCU</name>
<keyword evidence="5" id="KW-0732">Signal</keyword>
<keyword evidence="7" id="KW-0353">Hemolymph clotting</keyword>
<keyword evidence="4" id="KW-0645">Protease</keyword>
<evidence type="ECO:0000256" key="1">
    <source>
        <dbReference type="ARBA" id="ARBA00004613"/>
    </source>
</evidence>
<evidence type="ECO:0000256" key="11">
    <source>
        <dbReference type="ARBA" id="ARBA00066707"/>
    </source>
</evidence>
<dbReference type="PRINTS" id="PR00722">
    <property type="entry name" value="CHYMOTRYPSIN"/>
</dbReference>
<evidence type="ECO:0000256" key="2">
    <source>
        <dbReference type="ARBA" id="ARBA00022525"/>
    </source>
</evidence>
<keyword evidence="3" id="KW-0768">Sushi</keyword>
<evidence type="ECO:0000256" key="7">
    <source>
        <dbReference type="ARBA" id="ARBA00022820"/>
    </source>
</evidence>
<proteinExistence type="predicted"/>
<dbReference type="InterPro" id="IPR043504">
    <property type="entry name" value="Peptidase_S1_PA_chymotrypsin"/>
</dbReference>
<dbReference type="Pfam" id="PF00089">
    <property type="entry name" value="Trypsin"/>
    <property type="match status" value="1"/>
</dbReference>
<dbReference type="EC" id="3.4.21.84" evidence="11"/>
<dbReference type="GO" id="GO:0006508">
    <property type="term" value="P:proteolysis"/>
    <property type="evidence" value="ECO:0007669"/>
    <property type="project" value="UniProtKB-KW"/>
</dbReference>
<dbReference type="PANTHER" id="PTHR24264:SF65">
    <property type="entry name" value="SRCR DOMAIN-CONTAINING PROTEIN"/>
    <property type="match status" value="1"/>
</dbReference>
<accession>A0AAW1UJ37</accession>
<dbReference type="GO" id="GO:0004252">
    <property type="term" value="F:serine-type endopeptidase activity"/>
    <property type="evidence" value="ECO:0007669"/>
    <property type="project" value="InterPro"/>
</dbReference>
<evidence type="ECO:0000256" key="9">
    <source>
        <dbReference type="ARBA" id="ARBA00023157"/>
    </source>
</evidence>
<comment type="catalytic activity">
    <reaction evidence="10">
        <text>Selective cleavage of 103-Arg-|-Ser-104 and 124-Ile-|-Ile-125 bonds in Limulus clotting factor B to form activated factor B. Cleavage of -Pro-Arg-|-Xaa- bonds in synthetic substrates.</text>
        <dbReference type="EC" id="3.4.21.84"/>
    </reaction>
</comment>
<organism evidence="13 14">
    <name type="scientific">Henosepilachna vigintioctopunctata</name>
    <dbReference type="NCBI Taxonomy" id="420089"/>
    <lineage>
        <taxon>Eukaryota</taxon>
        <taxon>Metazoa</taxon>
        <taxon>Ecdysozoa</taxon>
        <taxon>Arthropoda</taxon>
        <taxon>Hexapoda</taxon>
        <taxon>Insecta</taxon>
        <taxon>Pterygota</taxon>
        <taxon>Neoptera</taxon>
        <taxon>Endopterygota</taxon>
        <taxon>Coleoptera</taxon>
        <taxon>Polyphaga</taxon>
        <taxon>Cucujiformia</taxon>
        <taxon>Coccinelloidea</taxon>
        <taxon>Coccinellidae</taxon>
        <taxon>Epilachninae</taxon>
        <taxon>Epilachnini</taxon>
        <taxon>Henosepilachna</taxon>
    </lineage>
</organism>
<evidence type="ECO:0000256" key="8">
    <source>
        <dbReference type="ARBA" id="ARBA00022825"/>
    </source>
</evidence>
<keyword evidence="9" id="KW-1015">Disulfide bond</keyword>